<sequence length="200" mass="22511">MRKLLCWVGLGLLGSLPALAQAELYRYVDDRGTTVLDSRVPAEFVSRGYEVLDAQGRVKQVIPAAPTREEREATRRARADQERQRASDATLLRLYSSPTDLDRAHQRQITQIENLITTTEGNIAALRDQRDELQARAAAQERAGRQVDPQLISELSGVDAEVLRLQRMIASKRDEIIDVNQAFARQRDRLVALIGDLQPQ</sequence>
<dbReference type="EMBL" id="LT629736">
    <property type="protein sequence ID" value="SDT07752.1"/>
    <property type="molecule type" value="Genomic_DNA"/>
</dbReference>
<feature type="coiled-coil region" evidence="1">
    <location>
        <begin position="109"/>
        <end position="143"/>
    </location>
</feature>
<dbReference type="OrthoDB" id="6080407at2"/>
<evidence type="ECO:0000256" key="3">
    <source>
        <dbReference type="SAM" id="SignalP"/>
    </source>
</evidence>
<evidence type="ECO:0000313" key="5">
    <source>
        <dbReference type="Proteomes" id="UP000243207"/>
    </source>
</evidence>
<feature type="chain" id="PRO_5009265515" evidence="3">
    <location>
        <begin position="21"/>
        <end position="200"/>
    </location>
</feature>
<feature type="region of interest" description="Disordered" evidence="2">
    <location>
        <begin position="66"/>
        <end position="85"/>
    </location>
</feature>
<dbReference type="AlphaFoldDB" id="A0A1H1XF23"/>
<reference evidence="5" key="1">
    <citation type="submission" date="2016-10" db="EMBL/GenBank/DDBJ databases">
        <authorList>
            <person name="Varghese N."/>
            <person name="Submissions S."/>
        </authorList>
    </citation>
    <scope>NUCLEOTIDE SEQUENCE [LARGE SCALE GENOMIC DNA]</scope>
    <source>
        <strain evidence="5">NRRL B-51270</strain>
    </source>
</reference>
<dbReference type="Proteomes" id="UP000243207">
    <property type="component" value="Chromosome I"/>
</dbReference>
<dbReference type="RefSeq" id="WP_093395995.1">
    <property type="nucleotide sequence ID" value="NZ_LT629736.1"/>
</dbReference>
<proteinExistence type="predicted"/>
<feature type="compositionally biased region" description="Basic and acidic residues" evidence="2">
    <location>
        <begin position="67"/>
        <end position="85"/>
    </location>
</feature>
<evidence type="ECO:0000256" key="2">
    <source>
        <dbReference type="SAM" id="MobiDB-lite"/>
    </source>
</evidence>
<name>A0A1H1XF23_9GAMM</name>
<organism evidence="4 5">
    <name type="scientific">Halopseudomonas xinjiangensis</name>
    <dbReference type="NCBI Taxonomy" id="487184"/>
    <lineage>
        <taxon>Bacteria</taxon>
        <taxon>Pseudomonadati</taxon>
        <taxon>Pseudomonadota</taxon>
        <taxon>Gammaproteobacteria</taxon>
        <taxon>Pseudomonadales</taxon>
        <taxon>Pseudomonadaceae</taxon>
        <taxon>Halopseudomonas</taxon>
    </lineage>
</organism>
<evidence type="ECO:0000256" key="1">
    <source>
        <dbReference type="SAM" id="Coils"/>
    </source>
</evidence>
<keyword evidence="3" id="KW-0732">Signal</keyword>
<protein>
    <submittedName>
        <fullName evidence="4">Uncharacterized protein</fullName>
    </submittedName>
</protein>
<feature type="signal peptide" evidence="3">
    <location>
        <begin position="1"/>
        <end position="20"/>
    </location>
</feature>
<accession>A0A1H1XF23</accession>
<evidence type="ECO:0000313" key="4">
    <source>
        <dbReference type="EMBL" id="SDT07752.1"/>
    </source>
</evidence>
<gene>
    <name evidence="4" type="ORF">SAMN05216421_2843</name>
</gene>
<keyword evidence="5" id="KW-1185">Reference proteome</keyword>
<keyword evidence="1" id="KW-0175">Coiled coil</keyword>
<dbReference type="STRING" id="487184.SAMN05216421_2843"/>